<organism evidence="1 2">
    <name type="scientific">Cyclocybe aegerita</name>
    <name type="common">Black poplar mushroom</name>
    <name type="synonym">Agrocybe aegerita</name>
    <dbReference type="NCBI Taxonomy" id="1973307"/>
    <lineage>
        <taxon>Eukaryota</taxon>
        <taxon>Fungi</taxon>
        <taxon>Dikarya</taxon>
        <taxon>Basidiomycota</taxon>
        <taxon>Agaricomycotina</taxon>
        <taxon>Agaricomycetes</taxon>
        <taxon>Agaricomycetidae</taxon>
        <taxon>Agaricales</taxon>
        <taxon>Agaricineae</taxon>
        <taxon>Bolbitiaceae</taxon>
        <taxon>Cyclocybe</taxon>
    </lineage>
</organism>
<dbReference type="Gene3D" id="1.20.1280.50">
    <property type="match status" value="1"/>
</dbReference>
<dbReference type="Proteomes" id="UP000467700">
    <property type="component" value="Unassembled WGS sequence"/>
</dbReference>
<gene>
    <name evidence="1" type="ORF">AAE3_LOCUS8666</name>
</gene>
<evidence type="ECO:0000313" key="2">
    <source>
        <dbReference type="Proteomes" id="UP000467700"/>
    </source>
</evidence>
<dbReference type="SUPFAM" id="SSF52047">
    <property type="entry name" value="RNI-like"/>
    <property type="match status" value="1"/>
</dbReference>
<dbReference type="OrthoDB" id="2269034at2759"/>
<comment type="caution">
    <text evidence="1">The sequence shown here is derived from an EMBL/GenBank/DDBJ whole genome shotgun (WGS) entry which is preliminary data.</text>
</comment>
<dbReference type="Gene3D" id="3.80.10.10">
    <property type="entry name" value="Ribonuclease Inhibitor"/>
    <property type="match status" value="1"/>
</dbReference>
<evidence type="ECO:0000313" key="1">
    <source>
        <dbReference type="EMBL" id="CAA7266449.1"/>
    </source>
</evidence>
<dbReference type="InterPro" id="IPR032675">
    <property type="entry name" value="LRR_dom_sf"/>
</dbReference>
<name>A0A8S0VSB5_CYCAE</name>
<dbReference type="EMBL" id="CACVBS010000054">
    <property type="protein sequence ID" value="CAA7266449.1"/>
    <property type="molecule type" value="Genomic_DNA"/>
</dbReference>
<reference evidence="1 2" key="1">
    <citation type="submission" date="2020-01" db="EMBL/GenBank/DDBJ databases">
        <authorList>
            <person name="Gupta K D."/>
        </authorList>
    </citation>
    <scope>NUCLEOTIDE SEQUENCE [LARGE SCALE GENOMIC DNA]</scope>
</reference>
<sequence>MSDYPEDRIFSPLRHHTSSSPPSYSYNDAFTYLGYPNEIDAQTPEIDGGDPWPDPMDLPHEITEKIFFYACQRYPNDDKWYCPFYPLYFGRVCRAWRQLAWATSSLWTTVVIRQVEVQSTEVQSQLLEEWLKRTQGRPLEIYFGTWVLYFPQRVLHLLVHYREQWAAIKFVKIPHQTLNPNSSQNMFDTPVFFPQLTSVTVERHRDATSTNIALLDFSQTPALRDLSVINLPGTNFHEYIIHQRGGISRLSLTNNTYLDLIAILKRYPQLEELILSSLPGRVPAMRRTDFHRHPRLMSISIRSSLWQAIARIFHSLSGLSFPALNKLDLDVSNSDPVSMSQLPPFIQPLDCMLTSLSLTYPIREEFTVIDLLFSSPFSALRELYLTDSSMGQSESGLTAAFFEALQVDDPEEALLPRLEVFNYHGRLGVFAIDFLDPLIIRSRIRCFNENTITHSTVDLDDSIAVLRKIEIKADQDEFTIAEYTDALYVWELIRLMELRILSLANEDGSAWV</sequence>
<keyword evidence="2" id="KW-1185">Reference proteome</keyword>
<proteinExistence type="predicted"/>
<accession>A0A8S0VSB5</accession>
<evidence type="ECO:0008006" key="3">
    <source>
        <dbReference type="Google" id="ProtNLM"/>
    </source>
</evidence>
<dbReference type="AlphaFoldDB" id="A0A8S0VSB5"/>
<protein>
    <recommendedName>
        <fullName evidence="3">F-box domain-containing protein</fullName>
    </recommendedName>
</protein>